<reference evidence="1" key="1">
    <citation type="submission" date="2018-06" db="EMBL/GenBank/DDBJ databases">
        <authorList>
            <person name="Zhirakovskaya E."/>
        </authorList>
    </citation>
    <scope>NUCLEOTIDE SEQUENCE</scope>
</reference>
<name>A0A3B0ZY10_9ZZZZ</name>
<accession>A0A3B0ZY10</accession>
<sequence>MSQLEGNLEPLPAPPEIIYKVVDSESGLLADAGCESRFELPFIKGSQPQASAPCRNSREWGMLERLKGWFKQ</sequence>
<evidence type="ECO:0000313" key="1">
    <source>
        <dbReference type="EMBL" id="VAW86364.1"/>
    </source>
</evidence>
<gene>
    <name evidence="1" type="ORF">MNBD_GAMMA18-2008</name>
</gene>
<dbReference type="EMBL" id="UOFP01000136">
    <property type="protein sequence ID" value="VAW86364.1"/>
    <property type="molecule type" value="Genomic_DNA"/>
</dbReference>
<proteinExistence type="predicted"/>
<dbReference type="AlphaFoldDB" id="A0A3B0ZY10"/>
<organism evidence="1">
    <name type="scientific">hydrothermal vent metagenome</name>
    <dbReference type="NCBI Taxonomy" id="652676"/>
    <lineage>
        <taxon>unclassified sequences</taxon>
        <taxon>metagenomes</taxon>
        <taxon>ecological metagenomes</taxon>
    </lineage>
</organism>
<protein>
    <submittedName>
        <fullName evidence="1">Uncharacterized protein</fullName>
    </submittedName>
</protein>